<name>A0AA85KAV1_TRIRE</name>
<dbReference type="GO" id="GO:0003700">
    <property type="term" value="F:DNA-binding transcription factor activity"/>
    <property type="evidence" value="ECO:0007669"/>
    <property type="project" value="InterPro"/>
</dbReference>
<keyword evidence="1" id="KW-0472">Membrane</keyword>
<dbReference type="CDD" id="cd14686">
    <property type="entry name" value="bZIP"/>
    <property type="match status" value="1"/>
</dbReference>
<keyword evidence="1" id="KW-0812">Transmembrane</keyword>
<evidence type="ECO:0000256" key="1">
    <source>
        <dbReference type="SAM" id="Phobius"/>
    </source>
</evidence>
<dbReference type="InterPro" id="IPR004827">
    <property type="entry name" value="bZIP"/>
</dbReference>
<dbReference type="Gene3D" id="1.20.5.170">
    <property type="match status" value="1"/>
</dbReference>
<dbReference type="WBParaSite" id="TREG1_65940.1">
    <property type="protein sequence ID" value="TREG1_65940.1"/>
    <property type="gene ID" value="TREG1_65940"/>
</dbReference>
<feature type="transmembrane region" description="Helical" evidence="1">
    <location>
        <begin position="115"/>
        <end position="135"/>
    </location>
</feature>
<protein>
    <recommendedName>
        <fullName evidence="2">BZIP domain-containing protein</fullName>
    </recommendedName>
</protein>
<organism evidence="3 4">
    <name type="scientific">Trichobilharzia regenti</name>
    <name type="common">Nasal bird schistosome</name>
    <dbReference type="NCBI Taxonomy" id="157069"/>
    <lineage>
        <taxon>Eukaryota</taxon>
        <taxon>Metazoa</taxon>
        <taxon>Spiralia</taxon>
        <taxon>Lophotrochozoa</taxon>
        <taxon>Platyhelminthes</taxon>
        <taxon>Trematoda</taxon>
        <taxon>Digenea</taxon>
        <taxon>Strigeidida</taxon>
        <taxon>Schistosomatoidea</taxon>
        <taxon>Schistosomatidae</taxon>
        <taxon>Trichobilharzia</taxon>
    </lineage>
</organism>
<keyword evidence="1" id="KW-1133">Transmembrane helix</keyword>
<keyword evidence="3" id="KW-1185">Reference proteome</keyword>
<reference evidence="4" key="2">
    <citation type="submission" date="2023-11" db="UniProtKB">
        <authorList>
            <consortium name="WormBaseParasite"/>
        </authorList>
    </citation>
    <scope>IDENTIFICATION</scope>
</reference>
<dbReference type="Proteomes" id="UP000050795">
    <property type="component" value="Unassembled WGS sequence"/>
</dbReference>
<proteinExistence type="predicted"/>
<feature type="domain" description="BZIP" evidence="2">
    <location>
        <begin position="61"/>
        <end position="96"/>
    </location>
</feature>
<dbReference type="InterPro" id="IPR046347">
    <property type="entry name" value="bZIP_sf"/>
</dbReference>
<evidence type="ECO:0000259" key="2">
    <source>
        <dbReference type="Pfam" id="PF07716"/>
    </source>
</evidence>
<reference evidence="3" key="1">
    <citation type="submission" date="2022-06" db="EMBL/GenBank/DDBJ databases">
        <authorList>
            <person name="Berger JAMES D."/>
            <person name="Berger JAMES D."/>
        </authorList>
    </citation>
    <scope>NUCLEOTIDE SEQUENCE [LARGE SCALE GENOMIC DNA]</scope>
</reference>
<evidence type="ECO:0000313" key="3">
    <source>
        <dbReference type="Proteomes" id="UP000050795"/>
    </source>
</evidence>
<evidence type="ECO:0000313" key="4">
    <source>
        <dbReference type="WBParaSite" id="TREG1_65940.1"/>
    </source>
</evidence>
<dbReference type="Pfam" id="PF07716">
    <property type="entry name" value="bZIP_2"/>
    <property type="match status" value="1"/>
</dbReference>
<accession>A0AA85KAV1</accession>
<dbReference type="AlphaFoldDB" id="A0AA85KAV1"/>
<dbReference type="SUPFAM" id="SSF57959">
    <property type="entry name" value="Leucine zipper domain"/>
    <property type="match status" value="1"/>
</dbReference>
<sequence length="145" mass="16369">MSSMQTLTGGVGGHILEDVTTIVGSPTSSCVSTEASECSSSSNRPRKKYECVPEYMKTAPDYIDQRVRNRNAVKRFREKSKTKAKQLEEEKVSLTALTKLYDNELIRINRSKQPLYIFIFVSTYYLQVMSVVHVSSSSSSTKYFS</sequence>